<organism evidence="4 5">
    <name type="scientific">Alicyclobacillus cycloheptanicus</name>
    <dbReference type="NCBI Taxonomy" id="1457"/>
    <lineage>
        <taxon>Bacteria</taxon>
        <taxon>Bacillati</taxon>
        <taxon>Bacillota</taxon>
        <taxon>Bacilli</taxon>
        <taxon>Bacillales</taxon>
        <taxon>Alicyclobacillaceae</taxon>
        <taxon>Alicyclobacillus</taxon>
    </lineage>
</organism>
<dbReference type="Proteomes" id="UP001232973">
    <property type="component" value="Unassembled WGS sequence"/>
</dbReference>
<accession>A0ABT9XHS1</accession>
<proteinExistence type="inferred from homology"/>
<comment type="caution">
    <text evidence="4">The sequence shown here is derived from an EMBL/GenBank/DDBJ whole genome shotgun (WGS) entry which is preliminary data.</text>
</comment>
<protein>
    <submittedName>
        <fullName evidence="4">Uncharacterized protein (TIGR00369 family)</fullName>
    </submittedName>
</protein>
<dbReference type="Gene3D" id="3.10.129.10">
    <property type="entry name" value="Hotdog Thioesterase"/>
    <property type="match status" value="1"/>
</dbReference>
<name>A0ABT9XHS1_9BACL</name>
<dbReference type="InterPro" id="IPR029069">
    <property type="entry name" value="HotDog_dom_sf"/>
</dbReference>
<evidence type="ECO:0000313" key="4">
    <source>
        <dbReference type="EMBL" id="MDQ0189838.1"/>
    </source>
</evidence>
<comment type="similarity">
    <text evidence="1">Belongs to the thioesterase PaaI family.</text>
</comment>
<dbReference type="EMBL" id="JAUSTP010000011">
    <property type="protein sequence ID" value="MDQ0189838.1"/>
    <property type="molecule type" value="Genomic_DNA"/>
</dbReference>
<dbReference type="Pfam" id="PF03061">
    <property type="entry name" value="4HBT"/>
    <property type="match status" value="1"/>
</dbReference>
<dbReference type="PANTHER" id="PTHR43240">
    <property type="entry name" value="1,4-DIHYDROXY-2-NAPHTHOYL-COA THIOESTERASE 1"/>
    <property type="match status" value="1"/>
</dbReference>
<keyword evidence="2" id="KW-0378">Hydrolase</keyword>
<evidence type="ECO:0000256" key="1">
    <source>
        <dbReference type="ARBA" id="ARBA00008324"/>
    </source>
</evidence>
<dbReference type="InterPro" id="IPR003736">
    <property type="entry name" value="PAAI_dom"/>
</dbReference>
<keyword evidence="5" id="KW-1185">Reference proteome</keyword>
<dbReference type="PANTHER" id="PTHR43240:SF5">
    <property type="entry name" value="1,4-DIHYDROXY-2-NAPHTHOYL-COA THIOESTERASE 1"/>
    <property type="match status" value="1"/>
</dbReference>
<feature type="domain" description="Thioesterase" evidence="3">
    <location>
        <begin position="67"/>
        <end position="144"/>
    </location>
</feature>
<evidence type="ECO:0000256" key="2">
    <source>
        <dbReference type="ARBA" id="ARBA00022801"/>
    </source>
</evidence>
<dbReference type="NCBIfam" id="TIGR00369">
    <property type="entry name" value="unchar_dom_1"/>
    <property type="match status" value="1"/>
</dbReference>
<dbReference type="SUPFAM" id="SSF54637">
    <property type="entry name" value="Thioesterase/thiol ester dehydrase-isomerase"/>
    <property type="match status" value="1"/>
</dbReference>
<evidence type="ECO:0000313" key="5">
    <source>
        <dbReference type="Proteomes" id="UP001232973"/>
    </source>
</evidence>
<dbReference type="CDD" id="cd03443">
    <property type="entry name" value="PaaI_thioesterase"/>
    <property type="match status" value="1"/>
</dbReference>
<sequence length="156" mass="16839">MSAVDEVQVSEDILEAFGADKASFVAQMKARAENTLIHQLDIKYVEFHRDRVVLTMPVGPKTWQPAGILHGGASVALAETAASLATALNIDLTKFSPVGMEINANHLRSKRDGVVTATATPLHKGRTTMVWDIKVTDEAGKLICVSRCTMAVIPNQ</sequence>
<evidence type="ECO:0000259" key="3">
    <source>
        <dbReference type="Pfam" id="PF03061"/>
    </source>
</evidence>
<reference evidence="4 5" key="1">
    <citation type="submission" date="2023-07" db="EMBL/GenBank/DDBJ databases">
        <title>Genomic Encyclopedia of Type Strains, Phase IV (KMG-IV): sequencing the most valuable type-strain genomes for metagenomic binning, comparative biology and taxonomic classification.</title>
        <authorList>
            <person name="Goeker M."/>
        </authorList>
    </citation>
    <scope>NUCLEOTIDE SEQUENCE [LARGE SCALE GENOMIC DNA]</scope>
    <source>
        <strain evidence="4 5">DSM 4006</strain>
    </source>
</reference>
<gene>
    <name evidence="4" type="ORF">J2S03_001685</name>
</gene>
<dbReference type="InterPro" id="IPR006683">
    <property type="entry name" value="Thioestr_dom"/>
</dbReference>